<evidence type="ECO:0000313" key="4">
    <source>
        <dbReference type="Proteomes" id="UP001464378"/>
    </source>
</evidence>
<dbReference type="Proteomes" id="UP001464378">
    <property type="component" value="Unassembled WGS sequence"/>
</dbReference>
<protein>
    <submittedName>
        <fullName evidence="3">Hydrolase</fullName>
    </submittedName>
</protein>
<dbReference type="PANTHER" id="PTHR34216:SF3">
    <property type="entry name" value="POLY-BETA-1,6-N-ACETYL-D-GLUCOSAMINE N-DEACETYLASE"/>
    <property type="match status" value="1"/>
</dbReference>
<keyword evidence="3" id="KW-0378">Hydrolase</keyword>
<feature type="region of interest" description="Disordered" evidence="1">
    <location>
        <begin position="26"/>
        <end position="62"/>
    </location>
</feature>
<dbReference type="InterPro" id="IPR051398">
    <property type="entry name" value="Polysacch_Deacetylase"/>
</dbReference>
<gene>
    <name evidence="3" type="ORF">WMO64_03765</name>
</gene>
<dbReference type="Gene3D" id="3.20.20.370">
    <property type="entry name" value="Glycoside hydrolase/deacetylase"/>
    <property type="match status" value="1"/>
</dbReference>
<feature type="chain" id="PRO_5046396097" evidence="2">
    <location>
        <begin position="23"/>
        <end position="430"/>
    </location>
</feature>
<name>A0ABV1E5J0_9FIRM</name>
<keyword evidence="2" id="KW-0732">Signal</keyword>
<dbReference type="InterPro" id="IPR011330">
    <property type="entry name" value="Glyco_hydro/deAcase_b/a-brl"/>
</dbReference>
<accession>A0ABV1E5J0</accession>
<dbReference type="RefSeq" id="WP_294517323.1">
    <property type="nucleotide sequence ID" value="NZ_JBBMFK010000004.1"/>
</dbReference>
<dbReference type="SUPFAM" id="SSF88713">
    <property type="entry name" value="Glycoside hydrolase/deacetylase"/>
    <property type="match status" value="1"/>
</dbReference>
<sequence length="430" mass="48288">MRTKINRLLALGLALALMLPLAACKSTGDGGQSQTPAPSQNEEQPAATPTPTPTPEPEVDPYDAVRNYWSEDQLTQAWGPDQPVEHLFFHPLIAYPQFAFHDASIPESQRNGLDDWMVTVDEFKKIIQSVYDKGYILVNMGDVWSEVTDENGVSRMQRNTLMLPEGKKPLIISFDDVNYYEYMLEEGFTSKLVLGDDGQIWAECTDPYTGETFLTQDLDATPILDNFVLEHPDFSLNGAKAIYSLTGYEGILGYRTQNDIDIAADDPARPAFDAKRAAEIEAVKPIIARLKETGWTFGSHTWGHINLGSDKVDLAWVQRDTVRWAEEVGSLVGPTNILFYPHGARPDGDDWHNTGAKFQYLQSQGFRIFASVGINAFSYIKKDISAVICDRLHPDGTTLRWARSRYLQFYDAQDIIDLTVRPDLGYDFSK</sequence>
<organism evidence="3 4">
    <name type="scientific">Pseudoflavonifractor intestinihominis</name>
    <dbReference type="NCBI Taxonomy" id="3133171"/>
    <lineage>
        <taxon>Bacteria</taxon>
        <taxon>Bacillati</taxon>
        <taxon>Bacillota</taxon>
        <taxon>Clostridia</taxon>
        <taxon>Eubacteriales</taxon>
        <taxon>Oscillospiraceae</taxon>
        <taxon>Pseudoflavonifractor</taxon>
    </lineage>
</organism>
<dbReference type="GO" id="GO:0016787">
    <property type="term" value="F:hydrolase activity"/>
    <property type="evidence" value="ECO:0007669"/>
    <property type="project" value="UniProtKB-KW"/>
</dbReference>
<evidence type="ECO:0000256" key="1">
    <source>
        <dbReference type="SAM" id="MobiDB-lite"/>
    </source>
</evidence>
<dbReference type="PANTHER" id="PTHR34216">
    <property type="match status" value="1"/>
</dbReference>
<evidence type="ECO:0000313" key="3">
    <source>
        <dbReference type="EMBL" id="MEQ2442580.1"/>
    </source>
</evidence>
<reference evidence="3 4" key="1">
    <citation type="submission" date="2024-03" db="EMBL/GenBank/DDBJ databases">
        <title>Human intestinal bacterial collection.</title>
        <authorList>
            <person name="Pauvert C."/>
            <person name="Hitch T.C.A."/>
            <person name="Clavel T."/>
        </authorList>
    </citation>
    <scope>NUCLEOTIDE SEQUENCE [LARGE SCALE GENOMIC DNA]</scope>
    <source>
        <strain evidence="3 4">CLA-AP-H29</strain>
    </source>
</reference>
<dbReference type="EMBL" id="JBBMFK010000004">
    <property type="protein sequence ID" value="MEQ2442580.1"/>
    <property type="molecule type" value="Genomic_DNA"/>
</dbReference>
<evidence type="ECO:0000256" key="2">
    <source>
        <dbReference type="SAM" id="SignalP"/>
    </source>
</evidence>
<keyword evidence="4" id="KW-1185">Reference proteome</keyword>
<feature type="signal peptide" evidence="2">
    <location>
        <begin position="1"/>
        <end position="22"/>
    </location>
</feature>
<feature type="compositionally biased region" description="Polar residues" evidence="1">
    <location>
        <begin position="32"/>
        <end position="41"/>
    </location>
</feature>
<proteinExistence type="predicted"/>
<comment type="caution">
    <text evidence="3">The sequence shown here is derived from an EMBL/GenBank/DDBJ whole genome shotgun (WGS) entry which is preliminary data.</text>
</comment>